<dbReference type="RefSeq" id="WP_025435519.1">
    <property type="nucleotide sequence ID" value="NZ_CP007452.1"/>
</dbReference>
<evidence type="ECO:0000256" key="1">
    <source>
        <dbReference type="ARBA" id="ARBA00022490"/>
    </source>
</evidence>
<organism evidence="8 9">
    <name type="scientific">Peptoclostridium acidaminophilum DSM 3953</name>
    <dbReference type="NCBI Taxonomy" id="1286171"/>
    <lineage>
        <taxon>Bacteria</taxon>
        <taxon>Bacillati</taxon>
        <taxon>Bacillota</taxon>
        <taxon>Clostridia</taxon>
        <taxon>Peptostreptococcales</taxon>
        <taxon>Peptoclostridiaceae</taxon>
        <taxon>Peptoclostridium</taxon>
    </lineage>
</organism>
<dbReference type="PANTHER" id="PTHR43977">
    <property type="entry name" value="STRUCTURAL MAINTENANCE OF CHROMOSOMES PROTEIN 3"/>
    <property type="match status" value="1"/>
</dbReference>
<sequence>MYLKKIELRGFKSFPNKTEILFNSGITSIVGPNGSGKSNISDAVRWVLGEQSIKSLRGEKSEDVIFSGTDSKNPMSFAEVSITIDNCDRILDIDYSEITIKRRVYRSGESEYSINSQQCRLRDIKEMLLSTGIGKEGYSIIEQGKIDEILSGNQSARRRLFDEATGISKYRYKKEEAQRKLEKTRENLERINDIYYEIEKHIRPLEAQRNKALRYTQVESELRSLEVRSFALQIKKLEEELKAVDETLRAAENESIRLEEQKACEYDEYALFKSKHADACERLEKLSQGMYSVKEAIEKTASQIRLYAEKKSSVQNLVQKNDSELCEARASSEELSNELELSKARLAEFKNEMSLLISSRDKVRDESSLSSSDITNGELEIEELKNRAIELLEEKNARAVRISSEKAIIDAALRRRGELDKDKAELCSLNTLRENEAAVLKDRLDTLKASCEEAKAQNREKREALSDASKSIAELAEGIRSLQLEIKDKSSRLAVYESMERQLEGYNRGVKEALTSGIAGIEDVVANIIDVEREHETAIEIALGAALQNIITTDEESAKRTVEYLKQKGYGRATFLPLSVYAKKVHGALEIGEGLEGFIGIASALVGCSDKYRPVVESLLGKTLVVSDMDCAIAANRKTGYRHRLVTLDGQIFNPGGSISGGSVKKAQNSILSRSRIIDEFKCEIEKLQSELLKAHSQEESLKTNHAQIDIDLRAGLGRLGDIEKEILRVSAQIEGAVSSMKESGDKAQRLIAESERISSEIQIHNERAILAEKETREIELKIADIQERLKAETETIREKSAAKEASEKELSQMEAKIAGLEAYMAAGEGEVERLRSALESKGARQKALEGENASLVAQLESLGKSSSNSEGELAYMETELRQMDLQISELSGEKIMLEKSVEEKLGNVRRLEEAYAASREELIKAQTRRAGIQREYEGICDTLYESYAMTYEEALQESQEGDIPDSARIRQLKSEIREIGSVNLESIEEYEKEKERYELYKSQKSDMENSIGELEGLIESIESSMTSEFMANFEKINSKFETVFTELFGGGGAQLRLENPQAVLESDIEIDVMPPGKKLKSITLMSGGEKALTAIAVMFSILLTKPTPFCILDEIEAALDDSNIARFGVFLKTLSSNTQFVAITHRMGTMEVSDYIYGVTMEENGISKLLTLKLEDAERFADEKTS</sequence>
<feature type="coiled-coil region" evidence="6">
    <location>
        <begin position="678"/>
        <end position="705"/>
    </location>
</feature>
<feature type="coiled-coil region" evidence="6">
    <location>
        <begin position="902"/>
        <end position="929"/>
    </location>
</feature>
<dbReference type="AlphaFoldDB" id="W8TJY7"/>
<evidence type="ECO:0000313" key="8">
    <source>
        <dbReference type="EMBL" id="AHM56522.1"/>
    </source>
</evidence>
<dbReference type="SUPFAM" id="SSF52540">
    <property type="entry name" value="P-loop containing nucleoside triphosphate hydrolases"/>
    <property type="match status" value="1"/>
</dbReference>
<dbReference type="InterPro" id="IPR011890">
    <property type="entry name" value="SMC_prok"/>
</dbReference>
<dbReference type="GO" id="GO:0016887">
    <property type="term" value="F:ATP hydrolysis activity"/>
    <property type="evidence" value="ECO:0007669"/>
    <property type="project" value="InterPro"/>
</dbReference>
<reference evidence="8 9" key="1">
    <citation type="journal article" date="2014" name="Genome Announc.">
        <title>Complete Genome Sequence of Amino Acid-Utilizing Eubacterium acidaminophilum al-2 (DSM 3953).</title>
        <authorList>
            <person name="Poehlein A."/>
            <person name="Andreesen J.R."/>
            <person name="Daniel R."/>
        </authorList>
    </citation>
    <scope>NUCLEOTIDE SEQUENCE [LARGE SCALE GENOMIC DNA]</scope>
    <source>
        <strain evidence="8 9">DSM 3953</strain>
    </source>
</reference>
<dbReference type="NCBIfam" id="TIGR02168">
    <property type="entry name" value="SMC_prok_B"/>
    <property type="match status" value="1"/>
</dbReference>
<evidence type="ECO:0000256" key="2">
    <source>
        <dbReference type="ARBA" id="ARBA00022741"/>
    </source>
</evidence>
<keyword evidence="9" id="KW-1185">Reference proteome</keyword>
<dbReference type="HOGENOM" id="CLU_001042_2_2_9"/>
<dbReference type="InterPro" id="IPR036277">
    <property type="entry name" value="SMC_hinge_sf"/>
</dbReference>
<dbReference type="GO" id="GO:0007062">
    <property type="term" value="P:sister chromatid cohesion"/>
    <property type="evidence" value="ECO:0007669"/>
    <property type="project" value="InterPro"/>
</dbReference>
<feature type="coiled-coil region" evidence="6">
    <location>
        <begin position="332"/>
        <end position="394"/>
    </location>
</feature>
<dbReference type="Gene3D" id="1.20.1060.20">
    <property type="match status" value="1"/>
</dbReference>
<comment type="subunit">
    <text evidence="6">Homodimer.</text>
</comment>
<accession>W8TJY7</accession>
<evidence type="ECO:0000313" key="9">
    <source>
        <dbReference type="Proteomes" id="UP000019591"/>
    </source>
</evidence>
<dbReference type="Gene3D" id="3.30.70.1620">
    <property type="match status" value="1"/>
</dbReference>
<dbReference type="HAMAP" id="MF_01894">
    <property type="entry name" value="Smc_prok"/>
    <property type="match status" value="1"/>
</dbReference>
<comment type="function">
    <text evidence="6">Required for chromosome condensation and partitioning.</text>
</comment>
<evidence type="ECO:0000259" key="7">
    <source>
        <dbReference type="SMART" id="SM00968"/>
    </source>
</evidence>
<keyword evidence="2 6" id="KW-0547">Nucleotide-binding</keyword>
<comment type="subcellular location">
    <subcellularLocation>
        <location evidence="6">Cytoplasm</location>
    </subcellularLocation>
</comment>
<proteinExistence type="inferred from homology"/>
<dbReference type="GO" id="GO:0005524">
    <property type="term" value="F:ATP binding"/>
    <property type="evidence" value="ECO:0007669"/>
    <property type="project" value="UniProtKB-UniRule"/>
</dbReference>
<dbReference type="PIRSF" id="PIRSF005719">
    <property type="entry name" value="SMC"/>
    <property type="match status" value="1"/>
</dbReference>
<dbReference type="GO" id="GO:0005694">
    <property type="term" value="C:chromosome"/>
    <property type="evidence" value="ECO:0007669"/>
    <property type="project" value="InterPro"/>
</dbReference>
<dbReference type="OrthoDB" id="9808768at2"/>
<dbReference type="Pfam" id="PF02463">
    <property type="entry name" value="SMC_N"/>
    <property type="match status" value="1"/>
</dbReference>
<dbReference type="Pfam" id="PF06470">
    <property type="entry name" value="SMC_hinge"/>
    <property type="match status" value="1"/>
</dbReference>
<dbReference type="SMART" id="SM00968">
    <property type="entry name" value="SMC_hinge"/>
    <property type="match status" value="1"/>
</dbReference>
<feature type="coiled-coil region" evidence="6">
    <location>
        <begin position="227"/>
        <end position="268"/>
    </location>
</feature>
<dbReference type="GO" id="GO:0007059">
    <property type="term" value="P:chromosome segregation"/>
    <property type="evidence" value="ECO:0007669"/>
    <property type="project" value="UniProtKB-UniRule"/>
</dbReference>
<dbReference type="EMBL" id="CP007452">
    <property type="protein sequence ID" value="AHM56522.1"/>
    <property type="molecule type" value="Genomic_DNA"/>
</dbReference>
<dbReference type="PATRIC" id="fig|1286171.3.peg.1176"/>
<keyword evidence="1 6" id="KW-0963">Cytoplasm</keyword>
<dbReference type="Gene3D" id="6.10.140.1720">
    <property type="match status" value="1"/>
</dbReference>
<dbReference type="InterPro" id="IPR010935">
    <property type="entry name" value="SMC_hinge"/>
</dbReference>
<feature type="coiled-coil region" evidence="6">
    <location>
        <begin position="776"/>
        <end position="824"/>
    </location>
</feature>
<dbReference type="GO" id="GO:0006260">
    <property type="term" value="P:DNA replication"/>
    <property type="evidence" value="ECO:0007669"/>
    <property type="project" value="UniProtKB-UniRule"/>
</dbReference>
<dbReference type="Gene3D" id="3.40.50.300">
    <property type="entry name" value="P-loop containing nucleotide triphosphate hydrolases"/>
    <property type="match status" value="2"/>
</dbReference>
<dbReference type="STRING" id="1286171.EAL2_c12270"/>
<dbReference type="InterPro" id="IPR003395">
    <property type="entry name" value="RecF/RecN/SMC_N"/>
</dbReference>
<dbReference type="InterPro" id="IPR024704">
    <property type="entry name" value="SMC"/>
</dbReference>
<name>W8TJY7_PEPAC</name>
<dbReference type="Proteomes" id="UP000019591">
    <property type="component" value="Chromosome"/>
</dbReference>
<evidence type="ECO:0000256" key="4">
    <source>
        <dbReference type="ARBA" id="ARBA00023054"/>
    </source>
</evidence>
<keyword evidence="4 6" id="KW-0175">Coiled coil</keyword>
<evidence type="ECO:0000256" key="6">
    <source>
        <dbReference type="HAMAP-Rule" id="MF_01894"/>
    </source>
</evidence>
<protein>
    <recommendedName>
        <fullName evidence="6">Chromosome partition protein Smc</fullName>
    </recommendedName>
</protein>
<keyword evidence="3 6" id="KW-0067">ATP-binding</keyword>
<dbReference type="Gene3D" id="1.10.287.1490">
    <property type="match status" value="1"/>
</dbReference>
<feature type="binding site" evidence="6">
    <location>
        <begin position="32"/>
        <end position="39"/>
    </location>
    <ligand>
        <name>ATP</name>
        <dbReference type="ChEBI" id="CHEBI:30616"/>
    </ligand>
</feature>
<dbReference type="InterPro" id="IPR027417">
    <property type="entry name" value="P-loop_NTPase"/>
</dbReference>
<feature type="coiled-coil region" evidence="6">
    <location>
        <begin position="167"/>
        <end position="194"/>
    </location>
</feature>
<feature type="coiled-coil region" evidence="6">
    <location>
        <begin position="437"/>
        <end position="471"/>
    </location>
</feature>
<dbReference type="GO" id="GO:0003677">
    <property type="term" value="F:DNA binding"/>
    <property type="evidence" value="ECO:0007669"/>
    <property type="project" value="UniProtKB-UniRule"/>
</dbReference>
<evidence type="ECO:0000256" key="3">
    <source>
        <dbReference type="ARBA" id="ARBA00022840"/>
    </source>
</evidence>
<dbReference type="GO" id="GO:0005737">
    <property type="term" value="C:cytoplasm"/>
    <property type="evidence" value="ECO:0007669"/>
    <property type="project" value="UniProtKB-SubCell"/>
</dbReference>
<dbReference type="SUPFAM" id="SSF75553">
    <property type="entry name" value="Smc hinge domain"/>
    <property type="match status" value="1"/>
</dbReference>
<keyword evidence="5 6" id="KW-0238">DNA-binding</keyword>
<comment type="similarity">
    <text evidence="6">Belongs to the SMC family.</text>
</comment>
<feature type="domain" description="SMC hinge" evidence="7">
    <location>
        <begin position="519"/>
        <end position="636"/>
    </location>
</feature>
<dbReference type="GO" id="GO:0030261">
    <property type="term" value="P:chromosome condensation"/>
    <property type="evidence" value="ECO:0007669"/>
    <property type="project" value="InterPro"/>
</dbReference>
<comment type="domain">
    <text evidence="6">Contains large globular domains required for ATP hydrolysis at each terminus and a third globular domain forming a flexible hinge near the middle of the molecule. These domains are separated by coiled-coil structures.</text>
</comment>
<dbReference type="KEGG" id="eac:EAL2_c12270"/>
<evidence type="ECO:0000256" key="5">
    <source>
        <dbReference type="ARBA" id="ARBA00023125"/>
    </source>
</evidence>
<dbReference type="eggNOG" id="COG1196">
    <property type="taxonomic scope" value="Bacteria"/>
</dbReference>
<gene>
    <name evidence="6 8" type="primary">smc</name>
    <name evidence="8" type="ORF">EAL2_c12270</name>
</gene>